<dbReference type="RefSeq" id="WP_067943752.1">
    <property type="nucleotide sequence ID" value="NZ_CP014228.1"/>
</dbReference>
<dbReference type="Gene3D" id="3.90.950.20">
    <property type="entry name" value="CinA-like"/>
    <property type="match status" value="1"/>
</dbReference>
<dbReference type="Proteomes" id="UP000065220">
    <property type="component" value="Chromosome"/>
</dbReference>
<sequence>MAEQSPQAEAQEVPAASTQVDAARFLLSAAEERGLTLAVAESLTGGEVCSTLVSVPGASAVVVGGVVAYATRVKAEVLGVDAARLERTGPVDGEVARAMAQGVARLLGADLGLATTGVAGPGPADGHPAGTVHVAVASPWGTVERELHLEGDREAVREATTTAVVALAVAVLDAASAR</sequence>
<gene>
    <name evidence="2" type="ORF">AXF14_12760</name>
</gene>
<protein>
    <submittedName>
        <fullName evidence="2">Competence protein</fullName>
    </submittedName>
</protein>
<keyword evidence="3" id="KW-1185">Reference proteome</keyword>
<dbReference type="AlphaFoldDB" id="A0A0X8JG78"/>
<evidence type="ECO:0000313" key="2">
    <source>
        <dbReference type="EMBL" id="AMD88284.1"/>
    </source>
</evidence>
<dbReference type="KEGG" id="ard:AXF14_12760"/>
<accession>A0A0X8JG78</accession>
<dbReference type="EMBL" id="CP014228">
    <property type="protein sequence ID" value="AMD88284.1"/>
    <property type="molecule type" value="Genomic_DNA"/>
</dbReference>
<dbReference type="Pfam" id="PF02464">
    <property type="entry name" value="CinA"/>
    <property type="match status" value="1"/>
</dbReference>
<evidence type="ECO:0000259" key="1">
    <source>
        <dbReference type="Pfam" id="PF02464"/>
    </source>
</evidence>
<reference evidence="3" key="1">
    <citation type="submission" date="2016-02" db="EMBL/GenBank/DDBJ databases">
        <authorList>
            <person name="Holder M.E."/>
            <person name="Ajami N.J."/>
            <person name="Petrosino J.F."/>
        </authorList>
    </citation>
    <scope>NUCLEOTIDE SEQUENCE [LARGE SCALE GENOMIC DNA]</scope>
    <source>
        <strain evidence="3">CCUG 36733</strain>
    </source>
</reference>
<evidence type="ECO:0000313" key="3">
    <source>
        <dbReference type="Proteomes" id="UP000065220"/>
    </source>
</evidence>
<dbReference type="OrthoDB" id="1253990at2"/>
<dbReference type="SUPFAM" id="SSF142433">
    <property type="entry name" value="CinA-like"/>
    <property type="match status" value="1"/>
</dbReference>
<dbReference type="InterPro" id="IPR036653">
    <property type="entry name" value="CinA-like_C"/>
</dbReference>
<organism evidence="2 3">
    <name type="scientific">Actinomyces radicidentis</name>
    <dbReference type="NCBI Taxonomy" id="111015"/>
    <lineage>
        <taxon>Bacteria</taxon>
        <taxon>Bacillati</taxon>
        <taxon>Actinomycetota</taxon>
        <taxon>Actinomycetes</taxon>
        <taxon>Actinomycetales</taxon>
        <taxon>Actinomycetaceae</taxon>
        <taxon>Actinomyces</taxon>
    </lineage>
</organism>
<name>A0A0X8JG78_ACTRD</name>
<dbReference type="InterPro" id="IPR008136">
    <property type="entry name" value="CinA_C"/>
</dbReference>
<dbReference type="STRING" id="111015.AXF14_12760"/>
<proteinExistence type="predicted"/>
<dbReference type="NCBIfam" id="TIGR00199">
    <property type="entry name" value="PncC_domain"/>
    <property type="match status" value="1"/>
</dbReference>
<feature type="domain" description="CinA C-terminal" evidence="1">
    <location>
        <begin position="24"/>
        <end position="167"/>
    </location>
</feature>